<comment type="subcellular location">
    <subcellularLocation>
        <location evidence="1 7">Cell membrane</location>
        <topology evidence="1 7">Multi-pass membrane protein</topology>
    </subcellularLocation>
</comment>
<keyword evidence="4 7" id="KW-0812">Transmembrane</keyword>
<feature type="transmembrane region" description="Helical" evidence="7">
    <location>
        <begin position="12"/>
        <end position="29"/>
    </location>
</feature>
<evidence type="ECO:0000256" key="1">
    <source>
        <dbReference type="ARBA" id="ARBA00004651"/>
    </source>
</evidence>
<keyword evidence="6 7" id="KW-0472">Membrane</keyword>
<dbReference type="EMBL" id="CP011387">
    <property type="protein sequence ID" value="ANE44589.1"/>
    <property type="molecule type" value="Genomic_DNA"/>
</dbReference>
<evidence type="ECO:0000256" key="7">
    <source>
        <dbReference type="RuleBase" id="RU363032"/>
    </source>
</evidence>
<dbReference type="InterPro" id="IPR000515">
    <property type="entry name" value="MetI-like"/>
</dbReference>
<evidence type="ECO:0000256" key="3">
    <source>
        <dbReference type="ARBA" id="ARBA00022475"/>
    </source>
</evidence>
<dbReference type="KEGG" id="dpu:SU48_13400"/>
<dbReference type="PATRIC" id="fig|1182568.3.peg.2764"/>
<feature type="transmembrane region" description="Helical" evidence="7">
    <location>
        <begin position="137"/>
        <end position="162"/>
    </location>
</feature>
<dbReference type="InterPro" id="IPR035906">
    <property type="entry name" value="MetI-like_sf"/>
</dbReference>
<name>A0A172TC34_9DEIO</name>
<dbReference type="GO" id="GO:0005886">
    <property type="term" value="C:plasma membrane"/>
    <property type="evidence" value="ECO:0007669"/>
    <property type="project" value="UniProtKB-SubCell"/>
</dbReference>
<dbReference type="STRING" id="1182568.SU48_13400"/>
<comment type="similarity">
    <text evidence="7">Belongs to the binding-protein-dependent transport system permease family.</text>
</comment>
<dbReference type="OrthoDB" id="9773221at2"/>
<dbReference type="AlphaFoldDB" id="A0A172TC34"/>
<sequence length="332" mass="36703">MATYAFRRLLQMIPLLLVISVIVYSLTALQPGSPIDQLTFGNSNITAEDIARLKVAYGLDQPWYTRYFFWLGQAIRGDFGYSQDYSIPAAQFVFQQRMPNTLLLTVPALILSTLIAVPLGIFSAIRQYSIPDYILTFFSFVVFSAPVFWVGAMALYFVAVYLPTATGGALSLPPGGLGSPDLPLDAGFWATTLDKLHYLILPLSILMLREIAVTLRFMRASMLEVMNQDFIRTARAKGLPSRIVLFKHALRNAIVPIITLLGLSIPGLFGGVVITETVFSWPGMGKAILDALVSKDFNVVMVSLMLLAMLTVVFQLVADLVYAVVDPRIRYS</sequence>
<feature type="transmembrane region" description="Helical" evidence="7">
    <location>
        <begin position="196"/>
        <end position="218"/>
    </location>
</feature>
<dbReference type="Proteomes" id="UP000077363">
    <property type="component" value="Chromosome"/>
</dbReference>
<dbReference type="Pfam" id="PF19300">
    <property type="entry name" value="BPD_transp_1_N"/>
    <property type="match status" value="1"/>
</dbReference>
<dbReference type="InterPro" id="IPR045621">
    <property type="entry name" value="BPD_transp_1_N"/>
</dbReference>
<keyword evidence="2 7" id="KW-0813">Transport</keyword>
<dbReference type="GO" id="GO:0055085">
    <property type="term" value="P:transmembrane transport"/>
    <property type="evidence" value="ECO:0007669"/>
    <property type="project" value="InterPro"/>
</dbReference>
<dbReference type="CDD" id="cd06261">
    <property type="entry name" value="TM_PBP2"/>
    <property type="match status" value="1"/>
</dbReference>
<evidence type="ECO:0000313" key="10">
    <source>
        <dbReference type="Proteomes" id="UP000077363"/>
    </source>
</evidence>
<dbReference type="SUPFAM" id="SSF161098">
    <property type="entry name" value="MetI-like"/>
    <property type="match status" value="1"/>
</dbReference>
<evidence type="ECO:0000256" key="6">
    <source>
        <dbReference type="ARBA" id="ARBA00023136"/>
    </source>
</evidence>
<dbReference type="RefSeq" id="WP_064015677.1">
    <property type="nucleotide sequence ID" value="NZ_CP011387.1"/>
</dbReference>
<evidence type="ECO:0000256" key="5">
    <source>
        <dbReference type="ARBA" id="ARBA00022989"/>
    </source>
</evidence>
<accession>A0A172TC34</accession>
<feature type="transmembrane region" description="Helical" evidence="7">
    <location>
        <begin position="253"/>
        <end position="279"/>
    </location>
</feature>
<dbReference type="PANTHER" id="PTHR30465:SF0">
    <property type="entry name" value="OLIGOPEPTIDE TRANSPORT SYSTEM PERMEASE PROTEIN APPB"/>
    <property type="match status" value="1"/>
</dbReference>
<protein>
    <submittedName>
        <fullName evidence="9">Diguanylate cyclase</fullName>
    </submittedName>
</protein>
<gene>
    <name evidence="9" type="ORF">SU48_13400</name>
</gene>
<dbReference type="Pfam" id="PF00528">
    <property type="entry name" value="BPD_transp_1"/>
    <property type="match status" value="1"/>
</dbReference>
<keyword evidence="3" id="KW-1003">Cell membrane</keyword>
<evidence type="ECO:0000256" key="2">
    <source>
        <dbReference type="ARBA" id="ARBA00022448"/>
    </source>
</evidence>
<dbReference type="Gene3D" id="1.10.3720.10">
    <property type="entry name" value="MetI-like"/>
    <property type="match status" value="1"/>
</dbReference>
<evidence type="ECO:0000256" key="4">
    <source>
        <dbReference type="ARBA" id="ARBA00022692"/>
    </source>
</evidence>
<organism evidence="9 10">
    <name type="scientific">Deinococcus puniceus</name>
    <dbReference type="NCBI Taxonomy" id="1182568"/>
    <lineage>
        <taxon>Bacteria</taxon>
        <taxon>Thermotogati</taxon>
        <taxon>Deinococcota</taxon>
        <taxon>Deinococci</taxon>
        <taxon>Deinococcales</taxon>
        <taxon>Deinococcaceae</taxon>
        <taxon>Deinococcus</taxon>
    </lineage>
</organism>
<feature type="domain" description="ABC transmembrane type-1" evidence="8">
    <location>
        <begin position="98"/>
        <end position="318"/>
    </location>
</feature>
<evidence type="ECO:0000259" key="8">
    <source>
        <dbReference type="PROSITE" id="PS50928"/>
    </source>
</evidence>
<feature type="transmembrane region" description="Helical" evidence="7">
    <location>
        <begin position="102"/>
        <end position="125"/>
    </location>
</feature>
<dbReference type="PANTHER" id="PTHR30465">
    <property type="entry name" value="INNER MEMBRANE ABC TRANSPORTER"/>
    <property type="match status" value="1"/>
</dbReference>
<keyword evidence="5 7" id="KW-1133">Transmembrane helix</keyword>
<proteinExistence type="inferred from homology"/>
<evidence type="ECO:0000313" key="9">
    <source>
        <dbReference type="EMBL" id="ANE44589.1"/>
    </source>
</evidence>
<keyword evidence="10" id="KW-1185">Reference proteome</keyword>
<dbReference type="PROSITE" id="PS50928">
    <property type="entry name" value="ABC_TM1"/>
    <property type="match status" value="1"/>
</dbReference>
<reference evidence="9 10" key="1">
    <citation type="submission" date="2015-01" db="EMBL/GenBank/DDBJ databases">
        <title>Deinococcus puniceus/DY1/ whole genome sequencing.</title>
        <authorList>
            <person name="Kim M.K."/>
            <person name="Srinivasan S."/>
            <person name="Lee J.-J."/>
        </authorList>
    </citation>
    <scope>NUCLEOTIDE SEQUENCE [LARGE SCALE GENOMIC DNA]</scope>
    <source>
        <strain evidence="9 10">DY1</strain>
    </source>
</reference>
<feature type="transmembrane region" description="Helical" evidence="7">
    <location>
        <begin position="299"/>
        <end position="325"/>
    </location>
</feature>